<dbReference type="Proteomes" id="UP000276133">
    <property type="component" value="Unassembled WGS sequence"/>
</dbReference>
<dbReference type="InterPro" id="IPR006751">
    <property type="entry name" value="TAFII55_prot_cons_reg"/>
</dbReference>
<feature type="compositionally biased region" description="Low complexity" evidence="6">
    <location>
        <begin position="280"/>
        <end position="289"/>
    </location>
</feature>
<keyword evidence="9" id="KW-1185">Reference proteome</keyword>
<keyword evidence="8" id="KW-0648">Protein biosynthesis</keyword>
<evidence type="ECO:0000256" key="4">
    <source>
        <dbReference type="ARBA" id="ARBA00023163"/>
    </source>
</evidence>
<name>A0A3M7RIX3_BRAPC</name>
<dbReference type="AlphaFoldDB" id="A0A3M7RIX3"/>
<feature type="domain" description="TAFII55 protein conserved region" evidence="7">
    <location>
        <begin position="14"/>
        <end position="193"/>
    </location>
</feature>
<dbReference type="InterPro" id="IPR037817">
    <property type="entry name" value="TAF7"/>
</dbReference>
<gene>
    <name evidence="8" type="ORF">BpHYR1_015023</name>
</gene>
<proteinExistence type="inferred from homology"/>
<evidence type="ECO:0000256" key="3">
    <source>
        <dbReference type="ARBA" id="ARBA00023015"/>
    </source>
</evidence>
<dbReference type="PANTHER" id="PTHR12228">
    <property type="entry name" value="TRANSCRIPTION INITIATION FACTOR TFIID 55 KD SUBUNIT-RELATED"/>
    <property type="match status" value="1"/>
</dbReference>
<dbReference type="CDD" id="cd08047">
    <property type="entry name" value="TAF7"/>
    <property type="match status" value="1"/>
</dbReference>
<comment type="similarity">
    <text evidence="2">Belongs to the TAF7 family.</text>
</comment>
<keyword evidence="8" id="KW-0396">Initiation factor</keyword>
<evidence type="ECO:0000256" key="5">
    <source>
        <dbReference type="ARBA" id="ARBA00023242"/>
    </source>
</evidence>
<evidence type="ECO:0000259" key="7">
    <source>
        <dbReference type="SMART" id="SM01370"/>
    </source>
</evidence>
<dbReference type="SMART" id="SM01370">
    <property type="entry name" value="TAFII55_N"/>
    <property type="match status" value="1"/>
</dbReference>
<keyword evidence="4" id="KW-0804">Transcription</keyword>
<evidence type="ECO:0000313" key="8">
    <source>
        <dbReference type="EMBL" id="RNA23347.1"/>
    </source>
</evidence>
<dbReference type="STRING" id="10195.A0A3M7RIX3"/>
<dbReference type="EMBL" id="REGN01003308">
    <property type="protein sequence ID" value="RNA23347.1"/>
    <property type="molecule type" value="Genomic_DNA"/>
</dbReference>
<keyword evidence="3" id="KW-0805">Transcription regulation</keyword>
<comment type="caution">
    <text evidence="8">The sequence shown here is derived from an EMBL/GenBank/DDBJ whole genome shotgun (WGS) entry which is preliminary data.</text>
</comment>
<organism evidence="8 9">
    <name type="scientific">Brachionus plicatilis</name>
    <name type="common">Marine rotifer</name>
    <name type="synonym">Brachionus muelleri</name>
    <dbReference type="NCBI Taxonomy" id="10195"/>
    <lineage>
        <taxon>Eukaryota</taxon>
        <taxon>Metazoa</taxon>
        <taxon>Spiralia</taxon>
        <taxon>Gnathifera</taxon>
        <taxon>Rotifera</taxon>
        <taxon>Eurotatoria</taxon>
        <taxon>Monogononta</taxon>
        <taxon>Pseudotrocha</taxon>
        <taxon>Ploima</taxon>
        <taxon>Brachionidae</taxon>
        <taxon>Brachionus</taxon>
    </lineage>
</organism>
<evidence type="ECO:0000256" key="6">
    <source>
        <dbReference type="SAM" id="MobiDB-lite"/>
    </source>
</evidence>
<reference evidence="8 9" key="1">
    <citation type="journal article" date="2018" name="Sci. Rep.">
        <title>Genomic signatures of local adaptation to the degree of environmental predictability in rotifers.</title>
        <authorList>
            <person name="Franch-Gras L."/>
            <person name="Hahn C."/>
            <person name="Garcia-Roger E.M."/>
            <person name="Carmona M.J."/>
            <person name="Serra M."/>
            <person name="Gomez A."/>
        </authorList>
    </citation>
    <scope>NUCLEOTIDE SEQUENCE [LARGE SCALE GENOMIC DNA]</scope>
    <source>
        <strain evidence="8">HYR1</strain>
    </source>
</reference>
<accession>A0A3M7RIX3</accession>
<sequence length="448" mass="51465">MNSAVPKQSNIVEIENQFVLRMPTIKSENGLLKPHPATAALRQALAEAKTREDSIEDPLKDRLSIELNPESRKGRVKFDNEIFEARLVDLPCVIESLKTTDKKIFYKSADICQMLVCKANNDTFSNSEDEKDKEKNQADYQLKKYQWPHGLAPPLKNVRRKRFRKCAKKKFIDYAEIEREVKQLFRADREAAKIDYEVCMVEADPDDDNDESKNVEARDYDSYDENGYKDKSMTEGFKSKSMIEDTNMSDTNYDTSSMPAHKIKLPDDSSNVNLVEESNDASNLDASSNRTSFKNIFVKEVLGDLSSSDENADEDDDEEEDEENETKSKSIASRLFGADDDSISNFEDAKTDQNNYEESDVDKTKMDEDDVSLMSPPQNDPKSEIASKLNNLMEELNKIQEERRRKEIEIEPINNPVLKNYLTSKLNSLIEEENKKHIQVEELKKLLE</sequence>
<feature type="compositionally biased region" description="Acidic residues" evidence="6">
    <location>
        <begin position="310"/>
        <end position="324"/>
    </location>
</feature>
<dbReference type="GO" id="GO:0016251">
    <property type="term" value="F:RNA polymerase II general transcription initiation factor activity"/>
    <property type="evidence" value="ECO:0007669"/>
    <property type="project" value="TreeGrafter"/>
</dbReference>
<evidence type="ECO:0000256" key="2">
    <source>
        <dbReference type="ARBA" id="ARBA00009368"/>
    </source>
</evidence>
<dbReference type="GO" id="GO:0051123">
    <property type="term" value="P:RNA polymerase II preinitiation complex assembly"/>
    <property type="evidence" value="ECO:0007669"/>
    <property type="project" value="TreeGrafter"/>
</dbReference>
<dbReference type="GO" id="GO:0005669">
    <property type="term" value="C:transcription factor TFIID complex"/>
    <property type="evidence" value="ECO:0007669"/>
    <property type="project" value="InterPro"/>
</dbReference>
<comment type="subcellular location">
    <subcellularLocation>
        <location evidence="1">Nucleus</location>
    </subcellularLocation>
</comment>
<feature type="region of interest" description="Disordered" evidence="6">
    <location>
        <begin position="248"/>
        <end position="290"/>
    </location>
</feature>
<protein>
    <submittedName>
        <fullName evidence="8">Transcription initiation factor TFIID subunit 7</fullName>
    </submittedName>
</protein>
<dbReference type="GO" id="GO:0003743">
    <property type="term" value="F:translation initiation factor activity"/>
    <property type="evidence" value="ECO:0007669"/>
    <property type="project" value="UniProtKB-KW"/>
</dbReference>
<keyword evidence="5" id="KW-0539">Nucleus</keyword>
<feature type="compositionally biased region" description="Polar residues" evidence="6">
    <location>
        <begin position="248"/>
        <end position="258"/>
    </location>
</feature>
<evidence type="ECO:0000256" key="1">
    <source>
        <dbReference type="ARBA" id="ARBA00004123"/>
    </source>
</evidence>
<dbReference type="OrthoDB" id="153872at2759"/>
<dbReference type="Pfam" id="PF04658">
    <property type="entry name" value="TAFII55_N"/>
    <property type="match status" value="1"/>
</dbReference>
<dbReference type="PANTHER" id="PTHR12228:SF0">
    <property type="entry name" value="TATA-BOX BINDING PROTEIN ASSOCIATED FACTOR 7"/>
    <property type="match status" value="1"/>
</dbReference>
<evidence type="ECO:0000313" key="9">
    <source>
        <dbReference type="Proteomes" id="UP000276133"/>
    </source>
</evidence>
<feature type="region of interest" description="Disordered" evidence="6">
    <location>
        <begin position="302"/>
        <end position="384"/>
    </location>
</feature>